<dbReference type="Pfam" id="PF13715">
    <property type="entry name" value="CarbopepD_reg_2"/>
    <property type="match status" value="1"/>
</dbReference>
<dbReference type="PROSITE" id="PS51257">
    <property type="entry name" value="PROKAR_LIPOPROTEIN"/>
    <property type="match status" value="1"/>
</dbReference>
<sequence>MLYKYIVSNLFFFLSCFLFAQENFIIRGKITNNDAKPISFATIQLINTDTKKVISFSISDSQGNYSIKVNNQGNYILEISHVKYSKISETLQVNESYTTKDIILESKEKEIEEVVIISKAITAKEDTISYNLNSFTNGHEEKLKDILNKLPGIEVENGNIKVNGKQVDKLLVDGKDFFGNNHKIATENLNAQMIKSVEILNNYKSSQIAKNIEGGNQTALNVGIKKEYKNKITGEASLLSAYENKYNAQLNLFKFTNNLSVSFIGNANNTGQVSFTIDDYLKLNSDVRNDLMNSELSSFKEMDNFLPNFLLSDNNVIKKENQMGSINLSYLPSEKIKITGFTLLNNTWQREKILSERTFLNSNFHSIDNNHSKGNFLFNQTHVKIDFEINKNNSLNYSVSIEPTKDHTDREISQESYEKILFNENMKNRNMKFGQQISYLSKIAKNKLITFNIYQESKSSKGDFFLLSSHSLYDFNINNLVQNSTKKDREWGVIGKYSQNIGEIVVRNSMGYLWKQNFFKNSIIENNIRNHISFHTDYSFIKPAILKNKNFLQFLLDFELRNYNLKLNTHSSNSLFFLPQAKIKLEFKQTHTLALFYKREVDYISADKLNSYEILLNYSSIYKESFIKERKEIINNTIGLEYLFLNLFDGNFLSANVNYSRKANFPITNSSVNSQYTILNYISSSNQDIWNTFINFEKKLKFIKYKLKINVNYNFIKSSTFTNFQEIPMNTNRVNGDVSFQTYNKKSIVNYDFGSKFSYLNTDYKNQDISLKNSQIIPFVNLYFNFGESLKFSLKNSYEFYKSGSISRDKYNLGLKVIYRKEHTPWKFWIEGYDILNISGSEIVETSTDDNILQKEIYHKLPGYAGIGISYSL</sequence>
<keyword evidence="2" id="KW-1185">Reference proteome</keyword>
<dbReference type="RefSeq" id="WP_105245499.1">
    <property type="nucleotide sequence ID" value="NZ_PSZM01000001.1"/>
</dbReference>
<dbReference type="EMBL" id="PSZM01000001">
    <property type="protein sequence ID" value="PQL95470.1"/>
    <property type="molecule type" value="Genomic_DNA"/>
</dbReference>
<protein>
    <recommendedName>
        <fullName evidence="3">Outer membrane protein beta-barrel domain-containing protein</fullName>
    </recommendedName>
</protein>
<dbReference type="OrthoDB" id="603275at2"/>
<evidence type="ECO:0000313" key="2">
    <source>
        <dbReference type="Proteomes" id="UP000238042"/>
    </source>
</evidence>
<dbReference type="AlphaFoldDB" id="A0A2S8AGG8"/>
<reference evidence="1 2" key="1">
    <citation type="submission" date="2018-02" db="EMBL/GenBank/DDBJ databases">
        <title>Genome sequences of Apibacter spp., gut symbionts of Asian honey bees.</title>
        <authorList>
            <person name="Kwong W.K."/>
            <person name="Steele M.I."/>
            <person name="Moran N.A."/>
        </authorList>
    </citation>
    <scope>NUCLEOTIDE SEQUENCE [LARGE SCALE GENOMIC DNA]</scope>
    <source>
        <strain evidence="2">wkB301</strain>
    </source>
</reference>
<dbReference type="Gene3D" id="2.60.40.1120">
    <property type="entry name" value="Carboxypeptidase-like, regulatory domain"/>
    <property type="match status" value="1"/>
</dbReference>
<evidence type="ECO:0000313" key="1">
    <source>
        <dbReference type="EMBL" id="PQL95470.1"/>
    </source>
</evidence>
<dbReference type="Proteomes" id="UP000238042">
    <property type="component" value="Unassembled WGS sequence"/>
</dbReference>
<dbReference type="SUPFAM" id="SSF56935">
    <property type="entry name" value="Porins"/>
    <property type="match status" value="1"/>
</dbReference>
<accession>A0A2S8AGG8</accession>
<proteinExistence type="predicted"/>
<name>A0A2S8AGG8_9FLAO</name>
<evidence type="ECO:0008006" key="3">
    <source>
        <dbReference type="Google" id="ProtNLM"/>
    </source>
</evidence>
<organism evidence="1 2">
    <name type="scientific">Apibacter adventoris</name>
    <dbReference type="NCBI Taxonomy" id="1679466"/>
    <lineage>
        <taxon>Bacteria</taxon>
        <taxon>Pseudomonadati</taxon>
        <taxon>Bacteroidota</taxon>
        <taxon>Flavobacteriia</taxon>
        <taxon>Flavobacteriales</taxon>
        <taxon>Weeksellaceae</taxon>
        <taxon>Apibacter</taxon>
    </lineage>
</organism>
<dbReference type="SUPFAM" id="SSF49464">
    <property type="entry name" value="Carboxypeptidase regulatory domain-like"/>
    <property type="match status" value="1"/>
</dbReference>
<dbReference type="InterPro" id="IPR008969">
    <property type="entry name" value="CarboxyPept-like_regulatory"/>
</dbReference>
<comment type="caution">
    <text evidence="1">The sequence shown here is derived from an EMBL/GenBank/DDBJ whole genome shotgun (WGS) entry which is preliminary data.</text>
</comment>
<gene>
    <name evidence="1" type="ORF">C4S77_01360</name>
</gene>